<organism evidence="1 2">
    <name type="scientific">Flavobacterium album</name>
    <dbReference type="NCBI Taxonomy" id="2175091"/>
    <lineage>
        <taxon>Bacteria</taxon>
        <taxon>Pseudomonadati</taxon>
        <taxon>Bacteroidota</taxon>
        <taxon>Flavobacteriia</taxon>
        <taxon>Flavobacteriales</taxon>
        <taxon>Flavobacteriaceae</taxon>
        <taxon>Flavobacterium</taxon>
    </lineage>
</organism>
<dbReference type="KEGG" id="falb:HYN59_06240"/>
<evidence type="ECO:0000313" key="1">
    <source>
        <dbReference type="EMBL" id="AWH84744.1"/>
    </source>
</evidence>
<proteinExistence type="predicted"/>
<gene>
    <name evidence="1" type="ORF">HYN59_06240</name>
</gene>
<dbReference type="Proteomes" id="UP000244929">
    <property type="component" value="Chromosome"/>
</dbReference>
<evidence type="ECO:0000313" key="2">
    <source>
        <dbReference type="Proteomes" id="UP000244929"/>
    </source>
</evidence>
<protein>
    <submittedName>
        <fullName evidence="1">Uncharacterized protein</fullName>
    </submittedName>
</protein>
<dbReference type="OrthoDB" id="1343776at2"/>
<accession>A0A2S1QWI1</accession>
<reference evidence="1 2" key="1">
    <citation type="submission" date="2018-04" db="EMBL/GenBank/DDBJ databases">
        <title>Genome sequencing of Flavobacterium sp. HYN0059.</title>
        <authorList>
            <person name="Yi H."/>
            <person name="Baek C."/>
        </authorList>
    </citation>
    <scope>NUCLEOTIDE SEQUENCE [LARGE SCALE GENOMIC DNA]</scope>
    <source>
        <strain evidence="1 2">HYN0059</strain>
    </source>
</reference>
<dbReference type="AlphaFoldDB" id="A0A2S1QWI1"/>
<dbReference type="RefSeq" id="WP_108777450.1">
    <property type="nucleotide sequence ID" value="NZ_CP029186.1"/>
</dbReference>
<name>A0A2S1QWI1_9FLAO</name>
<keyword evidence="2" id="KW-1185">Reference proteome</keyword>
<dbReference type="EMBL" id="CP029186">
    <property type="protein sequence ID" value="AWH84744.1"/>
    <property type="molecule type" value="Genomic_DNA"/>
</dbReference>
<sequence>MARKFMIDYESGPYGAYFSREEFFILVHYAMRLNPILGEKFYFAGETEYIYRHEKNIPMEGLEYDESNTPYWNTVALSEVIKFIIDQLIPSLESETVDDMILILGGGKIYKRKLIRALHLSKDLA</sequence>